<dbReference type="Proteomes" id="UP000665026">
    <property type="component" value="Chromosome"/>
</dbReference>
<evidence type="ECO:0000313" key="3">
    <source>
        <dbReference type="Proteomes" id="UP000665026"/>
    </source>
</evidence>
<dbReference type="RefSeq" id="WP_209356852.1">
    <property type="nucleotide sequence ID" value="NZ_CP060010.1"/>
</dbReference>
<proteinExistence type="predicted"/>
<gene>
    <name evidence="2" type="ORF">HZ995_01050</name>
</gene>
<reference evidence="2" key="1">
    <citation type="submission" date="2020-07" db="EMBL/GenBank/DDBJ databases">
        <title>Genome sequences of bacteria associated with the marine, planktonic diatom Thalassiosira profunda strain ECT2AJA-044.</title>
        <authorList>
            <person name="Gargas C.B."/>
            <person name="Roberts W.R."/>
            <person name="Alverson A.J."/>
        </authorList>
    </citation>
    <scope>NUCLEOTIDE SEQUENCE</scope>
    <source>
        <strain evidence="2">ECT2AJA-044</strain>
    </source>
</reference>
<feature type="transmembrane region" description="Helical" evidence="1">
    <location>
        <begin position="211"/>
        <end position="230"/>
    </location>
</feature>
<feature type="transmembrane region" description="Helical" evidence="1">
    <location>
        <begin position="68"/>
        <end position="87"/>
    </location>
</feature>
<feature type="transmembrane region" description="Helical" evidence="1">
    <location>
        <begin position="12"/>
        <end position="29"/>
    </location>
</feature>
<feature type="transmembrane region" description="Helical" evidence="1">
    <location>
        <begin position="41"/>
        <end position="61"/>
    </location>
</feature>
<feature type="transmembrane region" description="Helical" evidence="1">
    <location>
        <begin position="345"/>
        <end position="364"/>
    </location>
</feature>
<feature type="transmembrane region" description="Helical" evidence="1">
    <location>
        <begin position="142"/>
        <end position="163"/>
    </location>
</feature>
<name>A0A975EQ56_9RHOB</name>
<dbReference type="KEGG" id="cact:HZ995_01050"/>
<dbReference type="AlphaFoldDB" id="A0A975EQ56"/>
<dbReference type="InterPro" id="IPR025291">
    <property type="entry name" value="DUF4153"/>
</dbReference>
<feature type="transmembrane region" description="Helical" evidence="1">
    <location>
        <begin position="283"/>
        <end position="300"/>
    </location>
</feature>
<keyword evidence="1" id="KW-1133">Transmembrane helix</keyword>
<feature type="transmembrane region" description="Helical" evidence="1">
    <location>
        <begin position="242"/>
        <end position="263"/>
    </location>
</feature>
<evidence type="ECO:0000313" key="2">
    <source>
        <dbReference type="EMBL" id="QTN36149.1"/>
    </source>
</evidence>
<feature type="transmembrane region" description="Helical" evidence="1">
    <location>
        <begin position="312"/>
        <end position="333"/>
    </location>
</feature>
<dbReference type="Pfam" id="PF13687">
    <property type="entry name" value="DUF4153"/>
    <property type="match status" value="1"/>
</dbReference>
<feature type="transmembrane region" description="Helical" evidence="1">
    <location>
        <begin position="179"/>
        <end position="199"/>
    </location>
</feature>
<sequence>MSEISNENLTRIGMACVGALAGLSIWVLMDVLPKSIENQWLLLWMGSVIFGFFTPLLGLVGPLKPREALSVAAVLGLSAAALFYWASLRVTEVDDVFEIGFDPAAFCVLIFIGAPFGAAVMRGRVFDYAYLFDTAWGIVVRYLAAWVFVGLFWAALFLSHALLEIVGITLIWDLVEEDVVPFALTGLVLGLALAVANELRAYVSPYLLLRLLRLLMPPLVLVVGVFILALPFRGLSGLFGEFSAAGTLMAVAIAGASLIAAAVDSTDEEAVGSRIMRLATKAFAGMLPILGVLAVWAVVIRVADYGWTPVRLAAFIAAVFVLAYGVLYGFALLRSDWMARIRQANVYHALAVLLVAALWLSPVLDASRISANSQVKRLVTGVSTVENLPAWEIVNEWGRAGQRALERLKALDETAYPGLGDVLLRAENDSKWEFNRSESGPTRLSMATEALEKAILYPEGASLTPSALAGLRRIPLERLVESCGVGPCVLILGEMGEGRQIVSFIPQFEGGADVALYGENDGVYFYDQYLTQVDQATLEKVAAGEFRIAPSSLKSIWIGEMEIGAGRLGRQFIVQPLK</sequence>
<keyword evidence="1" id="KW-0472">Membrane</keyword>
<keyword evidence="1" id="KW-0812">Transmembrane</keyword>
<protein>
    <submittedName>
        <fullName evidence="2">DUF4153 domain-containing protein</fullName>
    </submittedName>
</protein>
<feature type="transmembrane region" description="Helical" evidence="1">
    <location>
        <begin position="99"/>
        <end position="121"/>
    </location>
</feature>
<accession>A0A975EQ56</accession>
<organism evidence="2 3">
    <name type="scientific">Cognatishimia activa</name>
    <dbReference type="NCBI Taxonomy" id="1715691"/>
    <lineage>
        <taxon>Bacteria</taxon>
        <taxon>Pseudomonadati</taxon>
        <taxon>Pseudomonadota</taxon>
        <taxon>Alphaproteobacteria</taxon>
        <taxon>Rhodobacterales</taxon>
        <taxon>Paracoccaceae</taxon>
        <taxon>Cognatishimia</taxon>
    </lineage>
</organism>
<evidence type="ECO:0000256" key="1">
    <source>
        <dbReference type="SAM" id="Phobius"/>
    </source>
</evidence>
<dbReference type="EMBL" id="CP060010">
    <property type="protein sequence ID" value="QTN36149.1"/>
    <property type="molecule type" value="Genomic_DNA"/>
</dbReference>